<dbReference type="KEGG" id="tet:TTHERM_00374939"/>
<evidence type="ECO:0000259" key="2">
    <source>
        <dbReference type="SMART" id="SM00829"/>
    </source>
</evidence>
<dbReference type="AlphaFoldDB" id="A4VEL4"/>
<dbReference type="Proteomes" id="UP000009168">
    <property type="component" value="Unassembled WGS sequence"/>
</dbReference>
<reference evidence="4" key="1">
    <citation type="journal article" date="2006" name="PLoS Biol.">
        <title>Macronuclear genome sequence of the ciliate Tetrahymena thermophila, a model eukaryote.</title>
        <authorList>
            <person name="Eisen J.A."/>
            <person name="Coyne R.S."/>
            <person name="Wu M."/>
            <person name="Wu D."/>
            <person name="Thiagarajan M."/>
            <person name="Wortman J.R."/>
            <person name="Badger J.H."/>
            <person name="Ren Q."/>
            <person name="Amedeo P."/>
            <person name="Jones K.M."/>
            <person name="Tallon L.J."/>
            <person name="Delcher A.L."/>
            <person name="Salzberg S.L."/>
            <person name="Silva J.C."/>
            <person name="Haas B.J."/>
            <person name="Majoros W.H."/>
            <person name="Farzad M."/>
            <person name="Carlton J.M."/>
            <person name="Smith R.K. Jr."/>
            <person name="Garg J."/>
            <person name="Pearlman R.E."/>
            <person name="Karrer K.M."/>
            <person name="Sun L."/>
            <person name="Manning G."/>
            <person name="Elde N.C."/>
            <person name="Turkewitz A.P."/>
            <person name="Asai D.J."/>
            <person name="Wilkes D.E."/>
            <person name="Wang Y."/>
            <person name="Cai H."/>
            <person name="Collins K."/>
            <person name="Stewart B.A."/>
            <person name="Lee S.R."/>
            <person name="Wilamowska K."/>
            <person name="Weinberg Z."/>
            <person name="Ruzzo W.L."/>
            <person name="Wloga D."/>
            <person name="Gaertig J."/>
            <person name="Frankel J."/>
            <person name="Tsao C.-C."/>
            <person name="Gorovsky M.A."/>
            <person name="Keeling P.J."/>
            <person name="Waller R.F."/>
            <person name="Patron N.J."/>
            <person name="Cherry J.M."/>
            <person name="Stover N.A."/>
            <person name="Krieger C.J."/>
            <person name="del Toro C."/>
            <person name="Ryder H.F."/>
            <person name="Williamson S.C."/>
            <person name="Barbeau R.A."/>
            <person name="Hamilton E.P."/>
            <person name="Orias E."/>
        </authorList>
    </citation>
    <scope>NUCLEOTIDE SEQUENCE [LARGE SCALE GENOMIC DNA]</scope>
    <source>
        <strain evidence="4">SB210</strain>
    </source>
</reference>
<dbReference type="InterPro" id="IPR020843">
    <property type="entry name" value="ER"/>
</dbReference>
<dbReference type="InterPro" id="IPR036291">
    <property type="entry name" value="NAD(P)-bd_dom_sf"/>
</dbReference>
<keyword evidence="1" id="KW-0560">Oxidoreductase</keyword>
<dbReference type="Pfam" id="PF00107">
    <property type="entry name" value="ADH_zinc_N"/>
    <property type="match status" value="1"/>
</dbReference>
<dbReference type="SUPFAM" id="SSF50129">
    <property type="entry name" value="GroES-like"/>
    <property type="match status" value="1"/>
</dbReference>
<name>A4VEL4_TETTS</name>
<dbReference type="PANTHER" id="PTHR43205:SF42">
    <property type="entry name" value="ALCOHOL DEHYDROGENASE, ZINC-CONTAINING (AFU_ORTHOLOGUE AFUA_7G04530)"/>
    <property type="match status" value="1"/>
</dbReference>
<dbReference type="GO" id="GO:0016628">
    <property type="term" value="F:oxidoreductase activity, acting on the CH-CH group of donors, NAD or NADP as acceptor"/>
    <property type="evidence" value="ECO:0007669"/>
    <property type="project" value="InterPro"/>
</dbReference>
<dbReference type="GeneID" id="7845091"/>
<dbReference type="InParanoid" id="A4VEL4"/>
<feature type="domain" description="Enoyl reductase (ER)" evidence="2">
    <location>
        <begin position="18"/>
        <end position="337"/>
    </location>
</feature>
<dbReference type="CDD" id="cd05288">
    <property type="entry name" value="PGDH"/>
    <property type="match status" value="1"/>
</dbReference>
<gene>
    <name evidence="3" type="ORF">TTHERM_00374939</name>
</gene>
<proteinExistence type="predicted"/>
<dbReference type="eggNOG" id="KOG1196">
    <property type="taxonomic scope" value="Eukaryota"/>
</dbReference>
<dbReference type="FunFam" id="3.40.50.720:FF:000121">
    <property type="entry name" value="Prostaglandin reductase 2"/>
    <property type="match status" value="1"/>
</dbReference>
<evidence type="ECO:0000256" key="1">
    <source>
        <dbReference type="ARBA" id="ARBA00023002"/>
    </source>
</evidence>
<protein>
    <submittedName>
        <fullName evidence="3">Zinc-binding dehydrogenase family oxidoreductase</fullName>
    </submittedName>
</protein>
<dbReference type="OMA" id="ISIDPIM"/>
<dbReference type="PANTHER" id="PTHR43205">
    <property type="entry name" value="PROSTAGLANDIN REDUCTASE"/>
    <property type="match status" value="1"/>
</dbReference>
<evidence type="ECO:0000313" key="3">
    <source>
        <dbReference type="EMBL" id="EDK31966.1"/>
    </source>
</evidence>
<dbReference type="InterPro" id="IPR045010">
    <property type="entry name" value="MDR_fam"/>
</dbReference>
<keyword evidence="4" id="KW-1185">Reference proteome</keyword>
<dbReference type="EMBL" id="GG662821">
    <property type="protein sequence ID" value="EDK31966.1"/>
    <property type="molecule type" value="Genomic_DNA"/>
</dbReference>
<dbReference type="InterPro" id="IPR041694">
    <property type="entry name" value="ADH_N_2"/>
</dbReference>
<organism evidence="3 4">
    <name type="scientific">Tetrahymena thermophila (strain SB210)</name>
    <dbReference type="NCBI Taxonomy" id="312017"/>
    <lineage>
        <taxon>Eukaryota</taxon>
        <taxon>Sar</taxon>
        <taxon>Alveolata</taxon>
        <taxon>Ciliophora</taxon>
        <taxon>Intramacronucleata</taxon>
        <taxon>Oligohymenophorea</taxon>
        <taxon>Hymenostomatida</taxon>
        <taxon>Tetrahymenina</taxon>
        <taxon>Tetrahymenidae</taxon>
        <taxon>Tetrahymena</taxon>
    </lineage>
</organism>
<dbReference type="HOGENOM" id="CLU_026673_29_2_1"/>
<dbReference type="SUPFAM" id="SSF51735">
    <property type="entry name" value="NAD(P)-binding Rossmann-fold domains"/>
    <property type="match status" value="1"/>
</dbReference>
<dbReference type="RefSeq" id="XP_001470731.1">
    <property type="nucleotide sequence ID" value="XM_001470681.2"/>
</dbReference>
<evidence type="ECO:0000313" key="4">
    <source>
        <dbReference type="Proteomes" id="UP000009168"/>
    </source>
</evidence>
<sequence length="360" mass="40581">MKNKQLIYLKKPDNTFPDSAENIFKVSESQITLKSLKQGDFVVQVHYVSVDPVMRVWLSGAETYYPKLKQGDVMHCFGVGIVIYSNNSQMNVGSQVFGNLGIQQYSLVDKSRRKMVFPLPQQQDFPSIKLIDYLNLVNNGMAAYMGCIEVCQPKPGQTILVSTAAGATGLLVCQLAKQKGCKVIGITGSNRKCDFLKGVIQIDEAINYKTQNLSEVLKNYKIDMYFDNVGEETLDLAIRQINQKGRIALCGAMGNYNDYNNRKGIKNYLMIVLKRIFMKGITFTEVGEKMPEVLEYYSNSIKEGQIKTYIEEFESIEKLPEALKFCFNGDNIGKVVVKIQDISFEEACKEVFKQNSLSSL</sequence>
<dbReference type="InterPro" id="IPR011032">
    <property type="entry name" value="GroES-like_sf"/>
</dbReference>
<dbReference type="InterPro" id="IPR013149">
    <property type="entry name" value="ADH-like_C"/>
</dbReference>
<accession>A4VEL4</accession>
<dbReference type="Gene3D" id="3.40.50.720">
    <property type="entry name" value="NAD(P)-binding Rossmann-like Domain"/>
    <property type="match status" value="1"/>
</dbReference>
<dbReference type="Pfam" id="PF16884">
    <property type="entry name" value="ADH_N_2"/>
    <property type="match status" value="1"/>
</dbReference>
<dbReference type="OrthoDB" id="809632at2759"/>
<dbReference type="SMART" id="SM00829">
    <property type="entry name" value="PKS_ER"/>
    <property type="match status" value="1"/>
</dbReference>
<dbReference type="Gene3D" id="3.90.180.10">
    <property type="entry name" value="Medium-chain alcohol dehydrogenases, catalytic domain"/>
    <property type="match status" value="1"/>
</dbReference>